<evidence type="ECO:0000256" key="3">
    <source>
        <dbReference type="ARBA" id="ARBA00022801"/>
    </source>
</evidence>
<evidence type="ECO:0000256" key="4">
    <source>
        <dbReference type="ARBA" id="ARBA00023295"/>
    </source>
</evidence>
<evidence type="ECO:0000256" key="2">
    <source>
        <dbReference type="ARBA" id="ARBA00012744"/>
    </source>
</evidence>
<evidence type="ECO:0000256" key="5">
    <source>
        <dbReference type="PROSITE-ProRule" id="PRU10055"/>
    </source>
</evidence>
<keyword evidence="3" id="KW-0378">Hydrolase</keyword>
<evidence type="ECO:0000313" key="7">
    <source>
        <dbReference type="EMBL" id="MEF2112224.1"/>
    </source>
</evidence>
<accession>A0ABU7UMZ4</accession>
<keyword evidence="8" id="KW-1185">Reference proteome</keyword>
<keyword evidence="4" id="KW-0326">Glycosidase</keyword>
<evidence type="ECO:0000313" key="8">
    <source>
        <dbReference type="Proteomes" id="UP001498469"/>
    </source>
</evidence>
<dbReference type="PROSITE" id="PS00572">
    <property type="entry name" value="GLYCOSYL_HYDROL_F1_1"/>
    <property type="match status" value="1"/>
</dbReference>
<proteinExistence type="inferred from homology"/>
<feature type="active site" description="Nucleophile" evidence="5">
    <location>
        <position position="335"/>
    </location>
</feature>
<dbReference type="InterPro" id="IPR001360">
    <property type="entry name" value="Glyco_hydro_1"/>
</dbReference>
<organism evidence="7 8">
    <name type="scientific">Clostridium frigoriphilum</name>
    <dbReference type="NCBI Taxonomy" id="443253"/>
    <lineage>
        <taxon>Bacteria</taxon>
        <taxon>Bacillati</taxon>
        <taxon>Bacillota</taxon>
        <taxon>Clostridia</taxon>
        <taxon>Eubacteriales</taxon>
        <taxon>Clostridiaceae</taxon>
        <taxon>Clostridium</taxon>
    </lineage>
</organism>
<dbReference type="PANTHER" id="PTHR10353">
    <property type="entry name" value="GLYCOSYL HYDROLASE"/>
    <property type="match status" value="1"/>
</dbReference>
<comment type="caution">
    <text evidence="7">The sequence shown here is derived from an EMBL/GenBank/DDBJ whole genome shotgun (WGS) entry which is preliminary data.</text>
</comment>
<reference evidence="7 8" key="1">
    <citation type="submission" date="2023-11" db="EMBL/GenBank/DDBJ databases">
        <title>Draft genome sequence of a psychrophilic Clostridium strain from permafrost water brine.</title>
        <authorList>
            <person name="Shcherbakova V.A."/>
            <person name="Trubitsyn V.E."/>
            <person name="Zakharyuk A.G."/>
        </authorList>
    </citation>
    <scope>NUCLEOTIDE SEQUENCE [LARGE SCALE GENOMIC DNA]</scope>
    <source>
        <strain evidence="7 8">14F</strain>
    </source>
</reference>
<dbReference type="RefSeq" id="WP_216249044.1">
    <property type="nucleotide sequence ID" value="NZ_JAZHFS010000006.1"/>
</dbReference>
<protein>
    <recommendedName>
        <fullName evidence="2">beta-glucosidase</fullName>
        <ecNumber evidence="2">3.2.1.21</ecNumber>
    </recommendedName>
</protein>
<dbReference type="PANTHER" id="PTHR10353:SF36">
    <property type="entry name" value="LP05116P"/>
    <property type="match status" value="1"/>
</dbReference>
<sequence>MKQGFPKDFLWGTATAAHQVEGNNINSDVWAEEYSKGSPYADKSGDAVDHYRLYREDIQLLARLGLKTYRFSIEWARIEPEAGYYSKSEIEHYRDVLKVCHEYGITPMVTMFHFTSPRWLMRLGGWSNPSTADRFAKYCEVVFKELGELIPYALTMNEVNLPVMLHELFVNFNFIPPVGIEAKSWTAPEWRESAARACGTTLDNYFTFHMASDKASINIIKDAHRKAREVIKRINPNTKVGLTLALPDVQSVEGGEEHAEKTWNKYFKQYLDAIKGDDFFGIQNYTREIYGPNGQIPLDDDVEVTECGYEYYPEGLAGAIRKVAMDIDIPIIITENGIATKNDERRIEYIKRALEGVQSCINDGINVQGYIYWSAFDNFEWTFGYNMHFGVIGVDRSTQQRIVKESAHFLGQIAQSNGLNKA</sequence>
<dbReference type="Proteomes" id="UP001498469">
    <property type="component" value="Unassembled WGS sequence"/>
</dbReference>
<comment type="similarity">
    <text evidence="1 6">Belongs to the glycosyl hydrolase 1 family.</text>
</comment>
<name>A0ABU7UMZ4_9CLOT</name>
<evidence type="ECO:0000256" key="1">
    <source>
        <dbReference type="ARBA" id="ARBA00010838"/>
    </source>
</evidence>
<dbReference type="EC" id="3.2.1.21" evidence="2"/>
<dbReference type="Pfam" id="PF00232">
    <property type="entry name" value="Glyco_hydro_1"/>
    <property type="match status" value="2"/>
</dbReference>
<gene>
    <name evidence="7" type="ORF">SJI18_07890</name>
</gene>
<dbReference type="EMBL" id="JAZHFS010000006">
    <property type="protein sequence ID" value="MEF2112224.1"/>
    <property type="molecule type" value="Genomic_DNA"/>
</dbReference>
<evidence type="ECO:0000256" key="6">
    <source>
        <dbReference type="RuleBase" id="RU003690"/>
    </source>
</evidence>
<dbReference type="InterPro" id="IPR018120">
    <property type="entry name" value="Glyco_hydro_1_AS"/>
</dbReference>